<keyword evidence="5 13" id="KW-0349">Heme</keyword>
<evidence type="ECO:0000313" key="16">
    <source>
        <dbReference type="Proteomes" id="UP000184267"/>
    </source>
</evidence>
<evidence type="ECO:0000256" key="3">
    <source>
        <dbReference type="ARBA" id="ARBA00005179"/>
    </source>
</evidence>
<organism evidence="15 16">
    <name type="scientific">Trametes pubescens</name>
    <name type="common">White-rot fungus</name>
    <dbReference type="NCBI Taxonomy" id="154538"/>
    <lineage>
        <taxon>Eukaryota</taxon>
        <taxon>Fungi</taxon>
        <taxon>Dikarya</taxon>
        <taxon>Basidiomycota</taxon>
        <taxon>Agaricomycotina</taxon>
        <taxon>Agaricomycetes</taxon>
        <taxon>Polyporales</taxon>
        <taxon>Polyporaceae</taxon>
        <taxon>Trametes</taxon>
    </lineage>
</organism>
<dbReference type="InterPro" id="IPR001128">
    <property type="entry name" value="Cyt_P450"/>
</dbReference>
<evidence type="ECO:0000256" key="10">
    <source>
        <dbReference type="ARBA" id="ARBA00023004"/>
    </source>
</evidence>
<name>A0A1M2VPF8_TRAPU</name>
<dbReference type="PROSITE" id="PS00086">
    <property type="entry name" value="CYTOCHROME_P450"/>
    <property type="match status" value="1"/>
</dbReference>
<dbReference type="AlphaFoldDB" id="A0A1M2VPF8"/>
<comment type="subcellular location">
    <subcellularLocation>
        <location evidence="2">Membrane</location>
        <topology evidence="2">Single-pass membrane protein</topology>
    </subcellularLocation>
</comment>
<evidence type="ECO:0000256" key="8">
    <source>
        <dbReference type="ARBA" id="ARBA00022989"/>
    </source>
</evidence>
<dbReference type="PRINTS" id="PR00385">
    <property type="entry name" value="P450"/>
</dbReference>
<evidence type="ECO:0000256" key="6">
    <source>
        <dbReference type="ARBA" id="ARBA00022692"/>
    </source>
</evidence>
<evidence type="ECO:0000256" key="4">
    <source>
        <dbReference type="ARBA" id="ARBA00010617"/>
    </source>
</evidence>
<dbReference type="GO" id="GO:0016705">
    <property type="term" value="F:oxidoreductase activity, acting on paired donors, with incorporation or reduction of molecular oxygen"/>
    <property type="evidence" value="ECO:0007669"/>
    <property type="project" value="InterPro"/>
</dbReference>
<keyword evidence="16" id="KW-1185">Reference proteome</keyword>
<dbReference type="InterPro" id="IPR050364">
    <property type="entry name" value="Cytochrome_P450_fung"/>
</dbReference>
<gene>
    <name evidence="15" type="ORF">TRAPUB_14093</name>
</gene>
<comment type="caution">
    <text evidence="15">The sequence shown here is derived from an EMBL/GenBank/DDBJ whole genome shotgun (WGS) entry which is preliminary data.</text>
</comment>
<dbReference type="SUPFAM" id="SSF48264">
    <property type="entry name" value="Cytochrome P450"/>
    <property type="match status" value="1"/>
</dbReference>
<dbReference type="GO" id="GO:0005506">
    <property type="term" value="F:iron ion binding"/>
    <property type="evidence" value="ECO:0007669"/>
    <property type="project" value="InterPro"/>
</dbReference>
<reference evidence="15 16" key="1">
    <citation type="submission" date="2016-10" db="EMBL/GenBank/DDBJ databases">
        <title>Genome sequence of the basidiomycete white-rot fungus Trametes pubescens.</title>
        <authorList>
            <person name="Makela M.R."/>
            <person name="Granchi Z."/>
            <person name="Peng M."/>
            <person name="De Vries R.P."/>
            <person name="Grigoriev I."/>
            <person name="Riley R."/>
            <person name="Hilden K."/>
        </authorList>
    </citation>
    <scope>NUCLEOTIDE SEQUENCE [LARGE SCALE GENOMIC DNA]</scope>
    <source>
        <strain evidence="15 16">FBCC735</strain>
    </source>
</reference>
<protein>
    <submittedName>
        <fullName evidence="15">O-methylsterigmatocystin oxidoreductase</fullName>
    </submittedName>
</protein>
<dbReference type="OrthoDB" id="1470350at2759"/>
<evidence type="ECO:0000256" key="12">
    <source>
        <dbReference type="ARBA" id="ARBA00023136"/>
    </source>
</evidence>
<dbReference type="PANTHER" id="PTHR46300:SF7">
    <property type="entry name" value="P450, PUTATIVE (EUROFUNG)-RELATED"/>
    <property type="match status" value="1"/>
</dbReference>
<evidence type="ECO:0000256" key="9">
    <source>
        <dbReference type="ARBA" id="ARBA00023002"/>
    </source>
</evidence>
<feature type="binding site" description="axial binding residue" evidence="13">
    <location>
        <position position="272"/>
    </location>
    <ligand>
        <name>heme</name>
        <dbReference type="ChEBI" id="CHEBI:30413"/>
    </ligand>
    <ligandPart>
        <name>Fe</name>
        <dbReference type="ChEBI" id="CHEBI:18248"/>
    </ligandPart>
</feature>
<comment type="cofactor">
    <cofactor evidence="1 13">
        <name>heme</name>
        <dbReference type="ChEBI" id="CHEBI:30413"/>
    </cofactor>
</comment>
<keyword evidence="10 13" id="KW-0408">Iron</keyword>
<keyword evidence="12" id="KW-0472">Membrane</keyword>
<keyword evidence="6" id="KW-0812">Transmembrane</keyword>
<comment type="pathway">
    <text evidence="3">Secondary metabolite biosynthesis.</text>
</comment>
<evidence type="ECO:0000256" key="7">
    <source>
        <dbReference type="ARBA" id="ARBA00022723"/>
    </source>
</evidence>
<proteinExistence type="inferred from homology"/>
<evidence type="ECO:0000256" key="14">
    <source>
        <dbReference type="RuleBase" id="RU000461"/>
    </source>
</evidence>
<evidence type="ECO:0000256" key="2">
    <source>
        <dbReference type="ARBA" id="ARBA00004167"/>
    </source>
</evidence>
<dbReference type="EMBL" id="MNAD01000917">
    <property type="protein sequence ID" value="OJT09430.1"/>
    <property type="molecule type" value="Genomic_DNA"/>
</dbReference>
<dbReference type="Gene3D" id="1.10.630.10">
    <property type="entry name" value="Cytochrome P450"/>
    <property type="match status" value="1"/>
</dbReference>
<evidence type="ECO:0000256" key="11">
    <source>
        <dbReference type="ARBA" id="ARBA00023033"/>
    </source>
</evidence>
<accession>A0A1M2VPF8</accession>
<dbReference type="PANTHER" id="PTHR46300">
    <property type="entry name" value="P450, PUTATIVE (EUROFUNG)-RELATED-RELATED"/>
    <property type="match status" value="1"/>
</dbReference>
<dbReference type="PRINTS" id="PR00463">
    <property type="entry name" value="EP450I"/>
</dbReference>
<dbReference type="OMA" id="QFPFDMD"/>
<dbReference type="Proteomes" id="UP000184267">
    <property type="component" value="Unassembled WGS sequence"/>
</dbReference>
<dbReference type="GO" id="GO:0020037">
    <property type="term" value="F:heme binding"/>
    <property type="evidence" value="ECO:0007669"/>
    <property type="project" value="InterPro"/>
</dbReference>
<dbReference type="STRING" id="154538.A0A1M2VPF8"/>
<evidence type="ECO:0000256" key="1">
    <source>
        <dbReference type="ARBA" id="ARBA00001971"/>
    </source>
</evidence>
<dbReference type="InterPro" id="IPR017972">
    <property type="entry name" value="Cyt_P450_CS"/>
</dbReference>
<evidence type="ECO:0000256" key="5">
    <source>
        <dbReference type="ARBA" id="ARBA00022617"/>
    </source>
</evidence>
<keyword evidence="8" id="KW-1133">Transmembrane helix</keyword>
<dbReference type="GO" id="GO:0004497">
    <property type="term" value="F:monooxygenase activity"/>
    <property type="evidence" value="ECO:0007669"/>
    <property type="project" value="UniProtKB-KW"/>
</dbReference>
<dbReference type="InterPro" id="IPR036396">
    <property type="entry name" value="Cyt_P450_sf"/>
</dbReference>
<comment type="similarity">
    <text evidence="4 14">Belongs to the cytochrome P450 family.</text>
</comment>
<dbReference type="Pfam" id="PF00067">
    <property type="entry name" value="p450"/>
    <property type="match status" value="1"/>
</dbReference>
<keyword evidence="11 14" id="KW-0503">Monooxygenase</keyword>
<keyword evidence="7 13" id="KW-0479">Metal-binding</keyword>
<keyword evidence="9 14" id="KW-0560">Oxidoreductase</keyword>
<dbReference type="GO" id="GO:0016020">
    <property type="term" value="C:membrane"/>
    <property type="evidence" value="ECO:0007669"/>
    <property type="project" value="UniProtKB-SubCell"/>
</dbReference>
<evidence type="ECO:0000256" key="13">
    <source>
        <dbReference type="PIRSR" id="PIRSR602401-1"/>
    </source>
</evidence>
<dbReference type="InterPro" id="IPR002401">
    <property type="entry name" value="Cyt_P450_E_grp-I"/>
</dbReference>
<sequence length="321" mass="35445">MKITYDLDLEDEDDARIGYADMAFSGLREVTASVLFVLQHFPFVQYIPAWFPGAGFHRILAEANPPCAWMLDVPFSQVKAKVVEGCEPSEEAGPIAAELLRRIENSQSSAGEDEESEEQVARSVAALIVEGGSDTTVSTLEGLFLALSLFPEVQQKARAELDTVVGAHRLPDFDDRDALVYINAVVKEALRWHNVAPLSIAHTTVEDDELHGYFIPAGTTIVPNIWACMHDPRIYPEPEKFYPERFIGEDGKLNPNVLDPIALIFGSGRRICPGRYFADAAVFLTAASVLQVFDIGPPKDENGRLIKIEFQASHGFLSLEL</sequence>
<evidence type="ECO:0000313" key="15">
    <source>
        <dbReference type="EMBL" id="OJT09430.1"/>
    </source>
</evidence>